<dbReference type="PROSITE" id="PS50850">
    <property type="entry name" value="MFS"/>
    <property type="match status" value="1"/>
</dbReference>
<evidence type="ECO:0000256" key="7">
    <source>
        <dbReference type="ARBA" id="ARBA00023136"/>
    </source>
</evidence>
<feature type="transmembrane region" description="Helical" evidence="8">
    <location>
        <begin position="82"/>
        <end position="99"/>
    </location>
</feature>
<dbReference type="EMBL" id="NGKA01000001">
    <property type="protein sequence ID" value="RSU15567.1"/>
    <property type="molecule type" value="Genomic_DNA"/>
</dbReference>
<dbReference type="InterPro" id="IPR036259">
    <property type="entry name" value="MFS_trans_sf"/>
</dbReference>
<comment type="subcellular location">
    <subcellularLocation>
        <location evidence="1">Cell inner membrane</location>
        <topology evidence="1">Multi-pass membrane protein</topology>
    </subcellularLocation>
</comment>
<feature type="transmembrane region" description="Helical" evidence="8">
    <location>
        <begin position="141"/>
        <end position="162"/>
    </location>
</feature>
<feature type="transmembrane region" description="Helical" evidence="8">
    <location>
        <begin position="21"/>
        <end position="40"/>
    </location>
</feature>
<dbReference type="SUPFAM" id="SSF103473">
    <property type="entry name" value="MFS general substrate transporter"/>
    <property type="match status" value="1"/>
</dbReference>
<gene>
    <name evidence="10" type="ORF">CBF29_00380</name>
</gene>
<evidence type="ECO:0000256" key="8">
    <source>
        <dbReference type="SAM" id="Phobius"/>
    </source>
</evidence>
<keyword evidence="7 8" id="KW-0472">Membrane</keyword>
<evidence type="ECO:0000256" key="3">
    <source>
        <dbReference type="ARBA" id="ARBA00022475"/>
    </source>
</evidence>
<sequence>MLQLTKGYTDRLKQQLNLLQGIYWVAFCSISGFATVFLLTKGLSSSTIGIIIASASLISVFAQFATGFILDRFVNLTVKKVLLGYAGATTVLNALILLVQSYTVIVALLYCVSLVFLFNVQPLITTLVYQYINSGLNTTFSFSRGIGSLTYALTSFFLGKWLDAHSSLSVPVLSTTTMVVLFILLLTLPKVNSLKKNRQEDEGKRAKETSLGEVFRKYPTMLGLLVGLCCIFIFHTVVNVFLPQMIDNVGGKNTQVGYAIALAAFCEIPIMLSFQRIEARFTVQNTLKISGVFFFIRSLIYYFAGTFLMFLPAQLLQSFSFALITPAYAHYVNEIMAEEDQVKGQTFVMAAVTLGNVVGSLVGGQLVQNLGVSAMLLFGVLLSFVGMLVLFYTVKKEPKQNTPSN</sequence>
<keyword evidence="3" id="KW-1003">Cell membrane</keyword>
<feature type="transmembrane region" description="Helical" evidence="8">
    <location>
        <begin position="168"/>
        <end position="188"/>
    </location>
</feature>
<feature type="domain" description="Major facilitator superfamily (MFS) profile" evidence="9">
    <location>
        <begin position="220"/>
        <end position="405"/>
    </location>
</feature>
<keyword evidence="5 8" id="KW-0812">Transmembrane</keyword>
<evidence type="ECO:0000256" key="4">
    <source>
        <dbReference type="ARBA" id="ARBA00022519"/>
    </source>
</evidence>
<dbReference type="Proteomes" id="UP000287605">
    <property type="component" value="Unassembled WGS sequence"/>
</dbReference>
<keyword evidence="11" id="KW-1185">Reference proteome</keyword>
<evidence type="ECO:0000256" key="6">
    <source>
        <dbReference type="ARBA" id="ARBA00022989"/>
    </source>
</evidence>
<name>A0A430B5K6_9ENTE</name>
<feature type="transmembrane region" description="Helical" evidence="8">
    <location>
        <begin position="222"/>
        <end position="243"/>
    </location>
</feature>
<dbReference type="InterPro" id="IPR020846">
    <property type="entry name" value="MFS_dom"/>
</dbReference>
<feature type="transmembrane region" description="Helical" evidence="8">
    <location>
        <begin position="46"/>
        <end position="70"/>
    </location>
</feature>
<dbReference type="PANTHER" id="PTHR23522:SF10">
    <property type="entry name" value="3-PHENYLPROPIONIC ACID TRANSPORTER-RELATED"/>
    <property type="match status" value="1"/>
</dbReference>
<comment type="caution">
    <text evidence="10">The sequence shown here is derived from an EMBL/GenBank/DDBJ whole genome shotgun (WGS) entry which is preliminary data.</text>
</comment>
<keyword evidence="2" id="KW-0813">Transport</keyword>
<evidence type="ECO:0000256" key="5">
    <source>
        <dbReference type="ARBA" id="ARBA00022692"/>
    </source>
</evidence>
<dbReference type="Pfam" id="PF12832">
    <property type="entry name" value="MFS_1_like"/>
    <property type="match status" value="1"/>
</dbReference>
<feature type="transmembrane region" description="Helical" evidence="8">
    <location>
        <begin position="255"/>
        <end position="274"/>
    </location>
</feature>
<dbReference type="GO" id="GO:0005886">
    <property type="term" value="C:plasma membrane"/>
    <property type="evidence" value="ECO:0007669"/>
    <property type="project" value="UniProtKB-SubCell"/>
</dbReference>
<keyword evidence="6 8" id="KW-1133">Transmembrane helix</keyword>
<accession>A0A430B5K6</accession>
<dbReference type="GO" id="GO:0015528">
    <property type="term" value="F:lactose:proton symporter activity"/>
    <property type="evidence" value="ECO:0007669"/>
    <property type="project" value="TreeGrafter"/>
</dbReference>
<evidence type="ECO:0000313" key="10">
    <source>
        <dbReference type="EMBL" id="RSU15567.1"/>
    </source>
</evidence>
<evidence type="ECO:0000259" key="9">
    <source>
        <dbReference type="PROSITE" id="PS50850"/>
    </source>
</evidence>
<proteinExistence type="predicted"/>
<evidence type="ECO:0000256" key="2">
    <source>
        <dbReference type="ARBA" id="ARBA00022448"/>
    </source>
</evidence>
<dbReference type="InterPro" id="IPR024989">
    <property type="entry name" value="MFS_assoc_dom"/>
</dbReference>
<evidence type="ECO:0000256" key="1">
    <source>
        <dbReference type="ARBA" id="ARBA00004429"/>
    </source>
</evidence>
<dbReference type="PANTHER" id="PTHR23522">
    <property type="entry name" value="BLL5896 PROTEIN"/>
    <property type="match status" value="1"/>
</dbReference>
<feature type="transmembrane region" description="Helical" evidence="8">
    <location>
        <begin position="370"/>
        <end position="394"/>
    </location>
</feature>
<keyword evidence="4" id="KW-0997">Cell inner membrane</keyword>
<dbReference type="GO" id="GO:0030395">
    <property type="term" value="F:lactose binding"/>
    <property type="evidence" value="ECO:0007669"/>
    <property type="project" value="TreeGrafter"/>
</dbReference>
<evidence type="ECO:0000313" key="11">
    <source>
        <dbReference type="Proteomes" id="UP000287605"/>
    </source>
</evidence>
<protein>
    <recommendedName>
        <fullName evidence="9">Major facilitator superfamily (MFS) profile domain-containing protein</fullName>
    </recommendedName>
</protein>
<dbReference type="OrthoDB" id="1653456at2"/>
<dbReference type="Gene3D" id="1.20.1250.20">
    <property type="entry name" value="MFS general substrate transporter like domains"/>
    <property type="match status" value="2"/>
</dbReference>
<organism evidence="10 11">
    <name type="scientific">Vagococcus elongatus</name>
    <dbReference type="NCBI Taxonomy" id="180344"/>
    <lineage>
        <taxon>Bacteria</taxon>
        <taxon>Bacillati</taxon>
        <taxon>Bacillota</taxon>
        <taxon>Bacilli</taxon>
        <taxon>Lactobacillales</taxon>
        <taxon>Enterococcaceae</taxon>
        <taxon>Vagococcus</taxon>
    </lineage>
</organism>
<dbReference type="AlphaFoldDB" id="A0A430B5K6"/>
<feature type="transmembrane region" description="Helical" evidence="8">
    <location>
        <begin position="105"/>
        <end position="129"/>
    </location>
</feature>
<reference evidence="10 11" key="1">
    <citation type="submission" date="2017-05" db="EMBL/GenBank/DDBJ databases">
        <title>Vagococcus spp. assemblies.</title>
        <authorList>
            <person name="Gulvik C.A."/>
        </authorList>
    </citation>
    <scope>NUCLEOTIDE SEQUENCE [LARGE SCALE GENOMIC DNA]</scope>
    <source>
        <strain evidence="10 11">CCUG 51432</strain>
    </source>
</reference>